<evidence type="ECO:0000256" key="1">
    <source>
        <dbReference type="SAM" id="Phobius"/>
    </source>
</evidence>
<organism evidence="2 3">
    <name type="scientific">Saitoella complicata (strain BCRC 22490 / CBS 7301 / JCM 7358 / NBRC 10748 / NRRL Y-17804)</name>
    <dbReference type="NCBI Taxonomy" id="698492"/>
    <lineage>
        <taxon>Eukaryota</taxon>
        <taxon>Fungi</taxon>
        <taxon>Dikarya</taxon>
        <taxon>Ascomycota</taxon>
        <taxon>Taphrinomycotina</taxon>
        <taxon>Taphrinomycotina incertae sedis</taxon>
        <taxon>Saitoella</taxon>
    </lineage>
</organism>
<sequence>MCARSLGNLHSIQSRPNIQSTMLARTLRASSRLICSPVVLARQGSTATAGPGPHPDPSTIKLVEYPNDTPAINAQFLSPHEKYWDQQGRRNFGEPLHEEADVLNIFTPDIHTVVTPRKALALQAGFAMIFVTIAGLVYLTWDGPPMVRRKYPYGGLERELGGLPGDEFPRAARIDESA</sequence>
<dbReference type="PANTHER" id="PTHR12840:SF1">
    <property type="entry name" value="NADH DEHYDROGENASE [UBIQUINONE] 1 BETA SUBCOMPLEX SUBUNIT 8, MITOCHONDRIAL"/>
    <property type="match status" value="1"/>
</dbReference>
<evidence type="ECO:0000313" key="2">
    <source>
        <dbReference type="EMBL" id="GAO52393.1"/>
    </source>
</evidence>
<keyword evidence="1" id="KW-0472">Membrane</keyword>
<dbReference type="STRING" id="698492.A0A0E9NRI7"/>
<reference evidence="2 3" key="1">
    <citation type="journal article" date="2011" name="J. Gen. Appl. Microbiol.">
        <title>Draft genome sequencing of the enigmatic yeast Saitoella complicata.</title>
        <authorList>
            <person name="Nishida H."/>
            <person name="Hamamoto M."/>
            <person name="Sugiyama J."/>
        </authorList>
    </citation>
    <scope>NUCLEOTIDE SEQUENCE [LARGE SCALE GENOMIC DNA]</scope>
    <source>
        <strain evidence="2 3">NRRL Y-17804</strain>
    </source>
</reference>
<reference evidence="2 3" key="2">
    <citation type="journal article" date="2014" name="J. Gen. Appl. Microbiol.">
        <title>The early diverging ascomycetous budding yeast Saitoella complicata has three histone deacetylases belonging to the Clr6, Hos2, and Rpd3 lineages.</title>
        <authorList>
            <person name="Nishida H."/>
            <person name="Matsumoto T."/>
            <person name="Kondo S."/>
            <person name="Hamamoto M."/>
            <person name="Yoshikawa H."/>
        </authorList>
    </citation>
    <scope>NUCLEOTIDE SEQUENCE [LARGE SCALE GENOMIC DNA]</scope>
    <source>
        <strain evidence="2 3">NRRL Y-17804</strain>
    </source>
</reference>
<evidence type="ECO:0000313" key="3">
    <source>
        <dbReference type="Proteomes" id="UP000033140"/>
    </source>
</evidence>
<proteinExistence type="predicted"/>
<dbReference type="EMBL" id="BACD03000067">
    <property type="protein sequence ID" value="GAO52393.1"/>
    <property type="molecule type" value="Genomic_DNA"/>
</dbReference>
<keyword evidence="1" id="KW-0812">Transmembrane</keyword>
<reference evidence="2 3" key="3">
    <citation type="journal article" date="2015" name="Genome Announc.">
        <title>Draft Genome Sequence of the Archiascomycetous Yeast Saitoella complicata.</title>
        <authorList>
            <person name="Yamauchi K."/>
            <person name="Kondo S."/>
            <person name="Hamamoto M."/>
            <person name="Takahashi Y."/>
            <person name="Ogura Y."/>
            <person name="Hayashi T."/>
            <person name="Nishida H."/>
        </authorList>
    </citation>
    <scope>NUCLEOTIDE SEQUENCE [LARGE SCALE GENOMIC DNA]</scope>
    <source>
        <strain evidence="2 3">NRRL Y-17804</strain>
    </source>
</reference>
<keyword evidence="1" id="KW-1133">Transmembrane helix</keyword>
<accession>A0A0E9NRI7</accession>
<feature type="transmembrane region" description="Helical" evidence="1">
    <location>
        <begin position="120"/>
        <end position="141"/>
    </location>
</feature>
<name>A0A0E9NRI7_SAICN</name>
<dbReference type="OMA" id="LEEYTHM"/>
<comment type="caution">
    <text evidence="2">The sequence shown here is derived from an EMBL/GenBank/DDBJ whole genome shotgun (WGS) entry which is preliminary data.</text>
</comment>
<dbReference type="InterPro" id="IPR008699">
    <property type="entry name" value="NDUFB8"/>
</dbReference>
<dbReference type="GO" id="GO:0005739">
    <property type="term" value="C:mitochondrion"/>
    <property type="evidence" value="ECO:0007669"/>
    <property type="project" value="InterPro"/>
</dbReference>
<keyword evidence="3" id="KW-1185">Reference proteome</keyword>
<gene>
    <name evidence="2" type="ORF">G7K_6471-t1</name>
</gene>
<protein>
    <submittedName>
        <fullName evidence="2">Uncharacterized protein</fullName>
    </submittedName>
</protein>
<dbReference type="AlphaFoldDB" id="A0A0E9NRI7"/>
<dbReference type="PANTHER" id="PTHR12840">
    <property type="entry name" value="NADH-UBIQUINONE OXIDOREDUCTASE ASHI SUBUNIT"/>
    <property type="match status" value="1"/>
</dbReference>
<dbReference type="Proteomes" id="UP000033140">
    <property type="component" value="Unassembled WGS sequence"/>
</dbReference>